<proteinExistence type="predicted"/>
<keyword evidence="3" id="KW-1185">Reference proteome</keyword>
<feature type="chain" id="PRO_5040131258" evidence="1">
    <location>
        <begin position="22"/>
        <end position="113"/>
    </location>
</feature>
<accession>A0A9P6ED52</accession>
<evidence type="ECO:0000313" key="3">
    <source>
        <dbReference type="Proteomes" id="UP000807306"/>
    </source>
</evidence>
<evidence type="ECO:0000256" key="1">
    <source>
        <dbReference type="SAM" id="SignalP"/>
    </source>
</evidence>
<sequence>MKFSNAMSLSLLSLLAAPALGCLETIGSIDVQGNVDTSITRVIDNGLVVCNAAWGWRVDQDNHVSLNCLANYIYAVTKDGATAWYRNPVNAFSFTQSVSAGGSSFWWDDHHFC</sequence>
<organism evidence="2 3">
    <name type="scientific">Crepidotus variabilis</name>
    <dbReference type="NCBI Taxonomy" id="179855"/>
    <lineage>
        <taxon>Eukaryota</taxon>
        <taxon>Fungi</taxon>
        <taxon>Dikarya</taxon>
        <taxon>Basidiomycota</taxon>
        <taxon>Agaricomycotina</taxon>
        <taxon>Agaricomycetes</taxon>
        <taxon>Agaricomycetidae</taxon>
        <taxon>Agaricales</taxon>
        <taxon>Agaricineae</taxon>
        <taxon>Crepidotaceae</taxon>
        <taxon>Crepidotus</taxon>
    </lineage>
</organism>
<keyword evidence="1" id="KW-0732">Signal</keyword>
<feature type="signal peptide" evidence="1">
    <location>
        <begin position="1"/>
        <end position="21"/>
    </location>
</feature>
<gene>
    <name evidence="2" type="ORF">CPB83DRAFT_857167</name>
</gene>
<protein>
    <submittedName>
        <fullName evidence="2">Uncharacterized protein</fullName>
    </submittedName>
</protein>
<evidence type="ECO:0000313" key="2">
    <source>
        <dbReference type="EMBL" id="KAF9526897.1"/>
    </source>
</evidence>
<comment type="caution">
    <text evidence="2">The sequence shown here is derived from an EMBL/GenBank/DDBJ whole genome shotgun (WGS) entry which is preliminary data.</text>
</comment>
<dbReference type="AlphaFoldDB" id="A0A9P6ED52"/>
<name>A0A9P6ED52_9AGAR</name>
<dbReference type="Proteomes" id="UP000807306">
    <property type="component" value="Unassembled WGS sequence"/>
</dbReference>
<dbReference type="EMBL" id="MU157866">
    <property type="protein sequence ID" value="KAF9526897.1"/>
    <property type="molecule type" value="Genomic_DNA"/>
</dbReference>
<dbReference type="OrthoDB" id="2827110at2759"/>
<reference evidence="2" key="1">
    <citation type="submission" date="2020-11" db="EMBL/GenBank/DDBJ databases">
        <authorList>
            <consortium name="DOE Joint Genome Institute"/>
            <person name="Ahrendt S."/>
            <person name="Riley R."/>
            <person name="Andreopoulos W."/>
            <person name="Labutti K."/>
            <person name="Pangilinan J."/>
            <person name="Ruiz-Duenas F.J."/>
            <person name="Barrasa J.M."/>
            <person name="Sanchez-Garcia M."/>
            <person name="Camarero S."/>
            <person name="Miyauchi S."/>
            <person name="Serrano A."/>
            <person name="Linde D."/>
            <person name="Babiker R."/>
            <person name="Drula E."/>
            <person name="Ayuso-Fernandez I."/>
            <person name="Pacheco R."/>
            <person name="Padilla G."/>
            <person name="Ferreira P."/>
            <person name="Barriuso J."/>
            <person name="Kellner H."/>
            <person name="Castanera R."/>
            <person name="Alfaro M."/>
            <person name="Ramirez L."/>
            <person name="Pisabarro A.G."/>
            <person name="Kuo A."/>
            <person name="Tritt A."/>
            <person name="Lipzen A."/>
            <person name="He G."/>
            <person name="Yan M."/>
            <person name="Ng V."/>
            <person name="Cullen D."/>
            <person name="Martin F."/>
            <person name="Rosso M.-N."/>
            <person name="Henrissat B."/>
            <person name="Hibbett D."/>
            <person name="Martinez A.T."/>
            <person name="Grigoriev I.V."/>
        </authorList>
    </citation>
    <scope>NUCLEOTIDE SEQUENCE</scope>
    <source>
        <strain evidence="2">CBS 506.95</strain>
    </source>
</reference>